<feature type="transmembrane region" description="Helical" evidence="1">
    <location>
        <begin position="12"/>
        <end position="30"/>
    </location>
</feature>
<dbReference type="AlphaFoldDB" id="A0A833RYJ7"/>
<organism evidence="2 3">
    <name type="scientific">Frieseomelitta varia</name>
    <dbReference type="NCBI Taxonomy" id="561572"/>
    <lineage>
        <taxon>Eukaryota</taxon>
        <taxon>Metazoa</taxon>
        <taxon>Ecdysozoa</taxon>
        <taxon>Arthropoda</taxon>
        <taxon>Hexapoda</taxon>
        <taxon>Insecta</taxon>
        <taxon>Pterygota</taxon>
        <taxon>Neoptera</taxon>
        <taxon>Endopterygota</taxon>
        <taxon>Hymenoptera</taxon>
        <taxon>Apocrita</taxon>
        <taxon>Aculeata</taxon>
        <taxon>Apoidea</taxon>
        <taxon>Anthophila</taxon>
        <taxon>Apidae</taxon>
        <taxon>Frieseomelitta</taxon>
    </lineage>
</organism>
<name>A0A833RYJ7_9HYME</name>
<comment type="caution">
    <text evidence="2">The sequence shown here is derived from an EMBL/GenBank/DDBJ whole genome shotgun (WGS) entry which is preliminary data.</text>
</comment>
<dbReference type="Proteomes" id="UP000655588">
    <property type="component" value="Unassembled WGS sequence"/>
</dbReference>
<proteinExistence type="predicted"/>
<keyword evidence="3" id="KW-1185">Reference proteome</keyword>
<gene>
    <name evidence="2" type="ORF">E2986_14082</name>
</gene>
<evidence type="ECO:0000256" key="1">
    <source>
        <dbReference type="SAM" id="Phobius"/>
    </source>
</evidence>
<sequence length="59" mass="6626">MISTGPRMSKRLSFYGLVGLASLCIFFLAFNQRYSSYLEHRLQPVISVSKKSEVGIALN</sequence>
<keyword evidence="1" id="KW-1133">Transmembrane helix</keyword>
<reference evidence="2" key="1">
    <citation type="submission" date="2019-11" db="EMBL/GenBank/DDBJ databases">
        <title>The nuclear and mitochondrial genomes of Frieseomelitta varia - a highly eusocial stingless bee (Meliponini) with a permanently sterile worker caste.</title>
        <authorList>
            <person name="Freitas F.C.P."/>
            <person name="Lourenco A.P."/>
            <person name="Nunes F.M.F."/>
            <person name="Paschoal A.R."/>
            <person name="Abreu F.C.P."/>
            <person name="Barbin F.O."/>
            <person name="Bataglia L."/>
            <person name="Cardoso-Junior C.A.M."/>
            <person name="Cervoni M.S."/>
            <person name="Silva S.R."/>
            <person name="Dalarmi F."/>
            <person name="Del Lama M.A."/>
            <person name="Depintor T.S."/>
            <person name="Ferreira K.M."/>
            <person name="Goria P.S."/>
            <person name="Jaskot M.C."/>
            <person name="Lago D.C."/>
            <person name="Luna-Lucena D."/>
            <person name="Moda L.M."/>
            <person name="Nascimento L."/>
            <person name="Pedrino M."/>
            <person name="Rabico F.O."/>
            <person name="Sanches F.C."/>
            <person name="Santos D.E."/>
            <person name="Santos C.G."/>
            <person name="Vieira J."/>
            <person name="Lopes T.F."/>
            <person name="Barchuk A.R."/>
            <person name="Hartfelder K."/>
            <person name="Simoes Z.L.P."/>
            <person name="Bitondi M.M.G."/>
            <person name="Pinheiro D.G."/>
        </authorList>
    </citation>
    <scope>NUCLEOTIDE SEQUENCE</scope>
    <source>
        <strain evidence="2">USP_RPSP 00005682</strain>
        <tissue evidence="2">Whole individual</tissue>
    </source>
</reference>
<keyword evidence="1" id="KW-0812">Transmembrane</keyword>
<protein>
    <submittedName>
        <fullName evidence="2">Uncharacterized protein</fullName>
    </submittedName>
</protein>
<keyword evidence="1" id="KW-0472">Membrane</keyword>
<dbReference type="EMBL" id="WNWW01000940">
    <property type="protein sequence ID" value="KAF3420457.1"/>
    <property type="molecule type" value="Genomic_DNA"/>
</dbReference>
<evidence type="ECO:0000313" key="2">
    <source>
        <dbReference type="EMBL" id="KAF3420457.1"/>
    </source>
</evidence>
<evidence type="ECO:0000313" key="3">
    <source>
        <dbReference type="Proteomes" id="UP000655588"/>
    </source>
</evidence>
<accession>A0A833RYJ7</accession>